<evidence type="ECO:0000256" key="1">
    <source>
        <dbReference type="SAM" id="MobiDB-lite"/>
    </source>
</evidence>
<dbReference type="AlphaFoldDB" id="A0AAV9WVQ6"/>
<sequence>MENIQISRTINHQQQGNENAPVSRDDLSRVLEMLLRPENMEKFGAMLARYPQPQSDELWRMTSQELPPRSSSGSPTPSIGSTSASTETIPRLHDSVHLPFSDFTQEFGKIECMDSEDMILGSQGAQRGGRQRFDGIIIRKSKHVVIGAAESTLGS</sequence>
<feature type="region of interest" description="Disordered" evidence="1">
    <location>
        <begin position="1"/>
        <end position="25"/>
    </location>
</feature>
<protein>
    <submittedName>
        <fullName evidence="2">Uncharacterized protein</fullName>
    </submittedName>
</protein>
<accession>A0AAV9WVQ6</accession>
<dbReference type="Proteomes" id="UP001365542">
    <property type="component" value="Unassembled WGS sequence"/>
</dbReference>
<name>A0AAV9WVQ6_9PEZI</name>
<reference evidence="2 3" key="1">
    <citation type="submission" date="2019-10" db="EMBL/GenBank/DDBJ databases">
        <authorList>
            <person name="Palmer J.M."/>
        </authorList>
    </citation>
    <scope>NUCLEOTIDE SEQUENCE [LARGE SCALE GENOMIC DNA]</scope>
    <source>
        <strain evidence="2 3">TWF694</strain>
    </source>
</reference>
<feature type="compositionally biased region" description="Low complexity" evidence="1">
    <location>
        <begin position="67"/>
        <end position="86"/>
    </location>
</feature>
<gene>
    <name evidence="2" type="ORF">TWF694_004598</name>
</gene>
<keyword evidence="3" id="KW-1185">Reference proteome</keyword>
<proteinExistence type="predicted"/>
<feature type="compositionally biased region" description="Polar residues" evidence="1">
    <location>
        <begin position="1"/>
        <end position="20"/>
    </location>
</feature>
<evidence type="ECO:0000313" key="3">
    <source>
        <dbReference type="Proteomes" id="UP001365542"/>
    </source>
</evidence>
<comment type="caution">
    <text evidence="2">The sequence shown here is derived from an EMBL/GenBank/DDBJ whole genome shotgun (WGS) entry which is preliminary data.</text>
</comment>
<evidence type="ECO:0000313" key="2">
    <source>
        <dbReference type="EMBL" id="KAK6527614.1"/>
    </source>
</evidence>
<organism evidence="2 3">
    <name type="scientific">Orbilia ellipsospora</name>
    <dbReference type="NCBI Taxonomy" id="2528407"/>
    <lineage>
        <taxon>Eukaryota</taxon>
        <taxon>Fungi</taxon>
        <taxon>Dikarya</taxon>
        <taxon>Ascomycota</taxon>
        <taxon>Pezizomycotina</taxon>
        <taxon>Orbiliomycetes</taxon>
        <taxon>Orbiliales</taxon>
        <taxon>Orbiliaceae</taxon>
        <taxon>Orbilia</taxon>
    </lineage>
</organism>
<dbReference type="EMBL" id="JAVHJO010000015">
    <property type="protein sequence ID" value="KAK6527614.1"/>
    <property type="molecule type" value="Genomic_DNA"/>
</dbReference>
<feature type="region of interest" description="Disordered" evidence="1">
    <location>
        <begin position="59"/>
        <end position="95"/>
    </location>
</feature>